<comment type="caution">
    <text evidence="1">The sequence shown here is derived from an EMBL/GenBank/DDBJ whole genome shotgun (WGS) entry which is preliminary data.</text>
</comment>
<organism evidence="1 2">
    <name type="scientific">Lentinula aff. lateritia</name>
    <dbReference type="NCBI Taxonomy" id="2804960"/>
    <lineage>
        <taxon>Eukaryota</taxon>
        <taxon>Fungi</taxon>
        <taxon>Dikarya</taxon>
        <taxon>Basidiomycota</taxon>
        <taxon>Agaricomycotina</taxon>
        <taxon>Agaricomycetes</taxon>
        <taxon>Agaricomycetidae</taxon>
        <taxon>Agaricales</taxon>
        <taxon>Marasmiineae</taxon>
        <taxon>Omphalotaceae</taxon>
        <taxon>Lentinula</taxon>
    </lineage>
</organism>
<evidence type="ECO:0000313" key="2">
    <source>
        <dbReference type="Proteomes" id="UP001163835"/>
    </source>
</evidence>
<evidence type="ECO:0000313" key="1">
    <source>
        <dbReference type="EMBL" id="KAJ3808916.1"/>
    </source>
</evidence>
<protein>
    <submittedName>
        <fullName evidence="1">Uncharacterized protein</fullName>
    </submittedName>
</protein>
<name>A0ACC1TVX0_9AGAR</name>
<reference evidence="1" key="1">
    <citation type="submission" date="2022-09" db="EMBL/GenBank/DDBJ databases">
        <title>A Global Phylogenomic Analysis of the Shiitake Genus Lentinula.</title>
        <authorList>
            <consortium name="DOE Joint Genome Institute"/>
            <person name="Sierra-Patev S."/>
            <person name="Min B."/>
            <person name="Naranjo-Ortiz M."/>
            <person name="Looney B."/>
            <person name="Konkel Z."/>
            <person name="Slot J.C."/>
            <person name="Sakamoto Y."/>
            <person name="Steenwyk J.L."/>
            <person name="Rokas A."/>
            <person name="Carro J."/>
            <person name="Camarero S."/>
            <person name="Ferreira P."/>
            <person name="Molpeceres G."/>
            <person name="Ruiz-Duenas F.J."/>
            <person name="Serrano A."/>
            <person name="Henrissat B."/>
            <person name="Drula E."/>
            <person name="Hughes K.W."/>
            <person name="Mata J.L."/>
            <person name="Ishikawa N.K."/>
            <person name="Vargas-Isla R."/>
            <person name="Ushijima S."/>
            <person name="Smith C.A."/>
            <person name="Ahrendt S."/>
            <person name="Andreopoulos W."/>
            <person name="He G."/>
            <person name="Labutti K."/>
            <person name="Lipzen A."/>
            <person name="Ng V."/>
            <person name="Riley R."/>
            <person name="Sandor L."/>
            <person name="Barry K."/>
            <person name="Martinez A.T."/>
            <person name="Xiao Y."/>
            <person name="Gibbons J.G."/>
            <person name="Terashima K."/>
            <person name="Grigoriev I.V."/>
            <person name="Hibbett D.S."/>
        </authorList>
    </citation>
    <scope>NUCLEOTIDE SEQUENCE</scope>
    <source>
        <strain evidence="1">TMI1499</strain>
    </source>
</reference>
<sequence length="354" mass="38133">MAGGLTSLPGLVGRDNTAAIETNTIIVFDIMNVVGLLLTGLVLLPALLSPMVSRTSTWMALMASSIFYSSSYLLLLPIGQRSVAQPGYGICLFQASLIYGAPVLVSFAGWAYVLQLLIAPVAMACIMFIVSLVVGAQSPNTVTIDSTRRYCHIISHVPRTTAAILIGIGTVGMMVFEVLLSMHLSRNWVTLKKVTEGEISIFAWYKFGRIIIFTILPFGAFALNIGGFFSSGTTNDKWNILLPIIPIGAALIFGSRTDIIYAWKMSYKAEATWNIYEDPKPVCCSCPHCGEEFDTIPGSVVVSSLVLLLSGFSYVYSTGKGPRTEVPTLPGSPGSASFHNSIQLRDIQGLTLRG</sequence>
<gene>
    <name evidence="1" type="ORF">F5876DRAFT_78264</name>
</gene>
<accession>A0ACC1TVX0</accession>
<keyword evidence="2" id="KW-1185">Reference proteome</keyword>
<proteinExistence type="predicted"/>
<dbReference type="Proteomes" id="UP001163835">
    <property type="component" value="Unassembled WGS sequence"/>
</dbReference>
<dbReference type="EMBL" id="MU795190">
    <property type="protein sequence ID" value="KAJ3808916.1"/>
    <property type="molecule type" value="Genomic_DNA"/>
</dbReference>